<comment type="caution">
    <text evidence="8">Lacks conserved residue(s) required for the propagation of feature annotation.</text>
</comment>
<keyword evidence="6" id="KW-0106">Calcium</keyword>
<evidence type="ECO:0000256" key="7">
    <source>
        <dbReference type="ARBA" id="ARBA00023157"/>
    </source>
</evidence>
<evidence type="ECO:0000256" key="8">
    <source>
        <dbReference type="PROSITE-ProRule" id="PRU00076"/>
    </source>
</evidence>
<gene>
    <name evidence="9" type="ORF">CGI_10004879</name>
</gene>
<dbReference type="InterPro" id="IPR006585">
    <property type="entry name" value="FTP1"/>
</dbReference>
<evidence type="ECO:0000256" key="4">
    <source>
        <dbReference type="ARBA" id="ARBA00022723"/>
    </source>
</evidence>
<dbReference type="Pfam" id="PF22633">
    <property type="entry name" value="F5_F8_type_C_2"/>
    <property type="match status" value="1"/>
</dbReference>
<dbReference type="GO" id="GO:0046872">
    <property type="term" value="F:metal ion binding"/>
    <property type="evidence" value="ECO:0007669"/>
    <property type="project" value="UniProtKB-KW"/>
</dbReference>
<dbReference type="InterPro" id="IPR051941">
    <property type="entry name" value="BG_Antigen-Binding_Lectin"/>
</dbReference>
<dbReference type="PROSITE" id="PS50026">
    <property type="entry name" value="EGF_3"/>
    <property type="match status" value="1"/>
</dbReference>
<keyword evidence="4" id="KW-0479">Metal-binding</keyword>
<dbReference type="AlphaFoldDB" id="K1Q9I7"/>
<comment type="subunit">
    <text evidence="3">Homotrimer.</text>
</comment>
<evidence type="ECO:0000313" key="9">
    <source>
        <dbReference type="EMBL" id="EKC30588.1"/>
    </source>
</evidence>
<proteinExistence type="inferred from homology"/>
<feature type="disulfide bond" evidence="8">
    <location>
        <begin position="38"/>
        <end position="47"/>
    </location>
</feature>
<dbReference type="EMBL" id="JH818611">
    <property type="protein sequence ID" value="EKC30588.1"/>
    <property type="molecule type" value="Genomic_DNA"/>
</dbReference>
<evidence type="ECO:0000256" key="3">
    <source>
        <dbReference type="ARBA" id="ARBA00011233"/>
    </source>
</evidence>
<reference evidence="9" key="1">
    <citation type="journal article" date="2012" name="Nature">
        <title>The oyster genome reveals stress adaptation and complexity of shell formation.</title>
        <authorList>
            <person name="Zhang G."/>
            <person name="Fang X."/>
            <person name="Guo X."/>
            <person name="Li L."/>
            <person name="Luo R."/>
            <person name="Xu F."/>
            <person name="Yang P."/>
            <person name="Zhang L."/>
            <person name="Wang X."/>
            <person name="Qi H."/>
            <person name="Xiong Z."/>
            <person name="Que H."/>
            <person name="Xie Y."/>
            <person name="Holland P.W."/>
            <person name="Paps J."/>
            <person name="Zhu Y."/>
            <person name="Wu F."/>
            <person name="Chen Y."/>
            <person name="Wang J."/>
            <person name="Peng C."/>
            <person name="Meng J."/>
            <person name="Yang L."/>
            <person name="Liu J."/>
            <person name="Wen B."/>
            <person name="Zhang N."/>
            <person name="Huang Z."/>
            <person name="Zhu Q."/>
            <person name="Feng Y."/>
            <person name="Mount A."/>
            <person name="Hedgecock D."/>
            <person name="Xu Z."/>
            <person name="Liu Y."/>
            <person name="Domazet-Loso T."/>
            <person name="Du Y."/>
            <person name="Sun X."/>
            <person name="Zhang S."/>
            <person name="Liu B."/>
            <person name="Cheng P."/>
            <person name="Jiang X."/>
            <person name="Li J."/>
            <person name="Fan D."/>
            <person name="Wang W."/>
            <person name="Fu W."/>
            <person name="Wang T."/>
            <person name="Wang B."/>
            <person name="Zhang J."/>
            <person name="Peng Z."/>
            <person name="Li Y."/>
            <person name="Li N."/>
            <person name="Wang J."/>
            <person name="Chen M."/>
            <person name="He Y."/>
            <person name="Tan F."/>
            <person name="Song X."/>
            <person name="Zheng Q."/>
            <person name="Huang R."/>
            <person name="Yang H."/>
            <person name="Du X."/>
            <person name="Chen L."/>
            <person name="Yang M."/>
            <person name="Gaffney P.M."/>
            <person name="Wang S."/>
            <person name="Luo L."/>
            <person name="She Z."/>
            <person name="Ming Y."/>
            <person name="Huang W."/>
            <person name="Zhang S."/>
            <person name="Huang B."/>
            <person name="Zhang Y."/>
            <person name="Qu T."/>
            <person name="Ni P."/>
            <person name="Miao G."/>
            <person name="Wang J."/>
            <person name="Wang Q."/>
            <person name="Steinberg C.E."/>
            <person name="Wang H."/>
            <person name="Li N."/>
            <person name="Qian L."/>
            <person name="Zhang G."/>
            <person name="Li Y."/>
            <person name="Yang H."/>
            <person name="Liu X."/>
            <person name="Wang J."/>
            <person name="Yin Y."/>
            <person name="Wang J."/>
        </authorList>
    </citation>
    <scope>NUCLEOTIDE SEQUENCE [LARGE SCALE GENOMIC DNA]</scope>
    <source>
        <strain evidence="9">05x7-T-G4-1.051#20</strain>
    </source>
</reference>
<dbReference type="CDD" id="cd00054">
    <property type="entry name" value="EGF_CA"/>
    <property type="match status" value="1"/>
</dbReference>
<comment type="function">
    <text evidence="1">Acts as a defensive agent. Recognizes blood group fucosylated oligosaccharides including A, B, H and Lewis B-type antigens. Does not recognize Lewis A antigen and has low affinity for monovalent haptens.</text>
</comment>
<dbReference type="InParanoid" id="K1Q9I7"/>
<dbReference type="SUPFAM" id="SSF57196">
    <property type="entry name" value="EGF/Laminin"/>
    <property type="match status" value="1"/>
</dbReference>
<dbReference type="Gene3D" id="2.60.120.260">
    <property type="entry name" value="Galactose-binding domain-like"/>
    <property type="match status" value="1"/>
</dbReference>
<dbReference type="HOGENOM" id="CLU_1236100_0_0_1"/>
<comment type="similarity">
    <text evidence="2">Belongs to the fucolectin family.</text>
</comment>
<protein>
    <submittedName>
        <fullName evidence="9">Fucolectin</fullName>
    </submittedName>
</protein>
<evidence type="ECO:0000256" key="1">
    <source>
        <dbReference type="ARBA" id="ARBA00002219"/>
    </source>
</evidence>
<dbReference type="SMART" id="SM00607">
    <property type="entry name" value="FTP"/>
    <property type="match status" value="1"/>
</dbReference>
<organism evidence="9">
    <name type="scientific">Magallana gigas</name>
    <name type="common">Pacific oyster</name>
    <name type="synonym">Crassostrea gigas</name>
    <dbReference type="NCBI Taxonomy" id="29159"/>
    <lineage>
        <taxon>Eukaryota</taxon>
        <taxon>Metazoa</taxon>
        <taxon>Spiralia</taxon>
        <taxon>Lophotrochozoa</taxon>
        <taxon>Mollusca</taxon>
        <taxon>Bivalvia</taxon>
        <taxon>Autobranchia</taxon>
        <taxon>Pteriomorphia</taxon>
        <taxon>Ostreida</taxon>
        <taxon>Ostreoidea</taxon>
        <taxon>Ostreidae</taxon>
        <taxon>Magallana</taxon>
    </lineage>
</organism>
<accession>K1Q9I7</accession>
<evidence type="ECO:0000256" key="2">
    <source>
        <dbReference type="ARBA" id="ARBA00010147"/>
    </source>
</evidence>
<dbReference type="InterPro" id="IPR008979">
    <property type="entry name" value="Galactose-bd-like_sf"/>
</dbReference>
<evidence type="ECO:0000256" key="6">
    <source>
        <dbReference type="ARBA" id="ARBA00022837"/>
    </source>
</evidence>
<dbReference type="InterPro" id="IPR000742">
    <property type="entry name" value="EGF"/>
</dbReference>
<keyword evidence="5" id="KW-0430">Lectin</keyword>
<dbReference type="GO" id="GO:0042806">
    <property type="term" value="F:fucose binding"/>
    <property type="evidence" value="ECO:0007669"/>
    <property type="project" value="UniProtKB-ARBA"/>
</dbReference>
<dbReference type="GO" id="GO:0001868">
    <property type="term" value="P:regulation of complement activation, lectin pathway"/>
    <property type="evidence" value="ECO:0007669"/>
    <property type="project" value="UniProtKB-ARBA"/>
</dbReference>
<dbReference type="PANTHER" id="PTHR45713">
    <property type="entry name" value="FTP DOMAIN-CONTAINING PROTEIN"/>
    <property type="match status" value="1"/>
</dbReference>
<dbReference type="PROSITE" id="PS01186">
    <property type="entry name" value="EGF_2"/>
    <property type="match status" value="1"/>
</dbReference>
<dbReference type="Gene3D" id="2.10.25.10">
    <property type="entry name" value="Laminin"/>
    <property type="match status" value="1"/>
</dbReference>
<keyword evidence="7 8" id="KW-1015">Disulfide bond</keyword>
<dbReference type="PANTHER" id="PTHR45713:SF15">
    <property type="entry name" value="F5_8 TYPE C DOMAIN-CONTAINING PROTEIN"/>
    <property type="match status" value="1"/>
</dbReference>
<name>K1Q9I7_MAGGI</name>
<dbReference type="PROSITE" id="PS00022">
    <property type="entry name" value="EGF_1"/>
    <property type="match status" value="1"/>
</dbReference>
<evidence type="ECO:0000256" key="5">
    <source>
        <dbReference type="ARBA" id="ARBA00022734"/>
    </source>
</evidence>
<dbReference type="SUPFAM" id="SSF49785">
    <property type="entry name" value="Galactose-binding domain-like"/>
    <property type="match status" value="1"/>
</dbReference>
<sequence>MCYARGRLAAVSINQSVSNPCQNGGTFTNNDGCFTCTCADGWAGALCNEAVSELASGKPVKQSTTYYSSSANFAVDGNKGTDFSVHKCACTNVGDLFPWWSVDLQDVYNITSVRIINRGKDSSGIDVAARLRFVNVTVGQTESDVNTPCGFFAGPGTASQLVVIDCPSSPQGRFICDENHVSHQWCPQPHLNRRLPSGYFLIRGSILASDNNYGEVALWIEMLS</sequence>
<dbReference type="GO" id="GO:0010185">
    <property type="term" value="P:regulation of cellular defense response"/>
    <property type="evidence" value="ECO:0007669"/>
    <property type="project" value="UniProtKB-ARBA"/>
</dbReference>
<keyword evidence="8" id="KW-0245">EGF-like domain</keyword>